<comment type="caution">
    <text evidence="1">The sequence shown here is derived from an EMBL/GenBank/DDBJ whole genome shotgun (WGS) entry which is preliminary data.</text>
</comment>
<proteinExistence type="predicted"/>
<organism evidence="1 2">
    <name type="scientific">Caerostris extrusa</name>
    <name type="common">Bark spider</name>
    <name type="synonym">Caerostris bankana</name>
    <dbReference type="NCBI Taxonomy" id="172846"/>
    <lineage>
        <taxon>Eukaryota</taxon>
        <taxon>Metazoa</taxon>
        <taxon>Ecdysozoa</taxon>
        <taxon>Arthropoda</taxon>
        <taxon>Chelicerata</taxon>
        <taxon>Arachnida</taxon>
        <taxon>Araneae</taxon>
        <taxon>Araneomorphae</taxon>
        <taxon>Entelegynae</taxon>
        <taxon>Araneoidea</taxon>
        <taxon>Araneidae</taxon>
        <taxon>Caerostris</taxon>
    </lineage>
</organism>
<evidence type="ECO:0000313" key="1">
    <source>
        <dbReference type="EMBL" id="GIY89528.1"/>
    </source>
</evidence>
<keyword evidence="2" id="KW-1185">Reference proteome</keyword>
<dbReference type="Proteomes" id="UP001054945">
    <property type="component" value="Unassembled WGS sequence"/>
</dbReference>
<gene>
    <name evidence="1" type="ORF">CEXT_350651</name>
</gene>
<name>A0AAV4X4L5_CAEEX</name>
<accession>A0AAV4X4L5</accession>
<reference evidence="1 2" key="1">
    <citation type="submission" date="2021-06" db="EMBL/GenBank/DDBJ databases">
        <title>Caerostris extrusa draft genome.</title>
        <authorList>
            <person name="Kono N."/>
            <person name="Arakawa K."/>
        </authorList>
    </citation>
    <scope>NUCLEOTIDE SEQUENCE [LARGE SCALE GENOMIC DNA]</scope>
</reference>
<dbReference type="EMBL" id="BPLR01017218">
    <property type="protein sequence ID" value="GIY89528.1"/>
    <property type="molecule type" value="Genomic_DNA"/>
</dbReference>
<sequence>MSDLRLFLLLYKEPEIKEKLPLSTFYEYFISLFLNDFRHHPYVYGVLTCANITAMTTGGLLGVRLWSLPTIHFEDHSSVSPPFDPQSTPLCPAPSKERPPCRKNFAAPKSDLEACLFSTRSSVSSISIYSSVVSVPKTNFYLKSPILFSRCTYCLPSLLLEFRVKWKH</sequence>
<evidence type="ECO:0000313" key="2">
    <source>
        <dbReference type="Proteomes" id="UP001054945"/>
    </source>
</evidence>
<protein>
    <submittedName>
        <fullName evidence="1">Uncharacterized protein</fullName>
    </submittedName>
</protein>
<dbReference type="AlphaFoldDB" id="A0AAV4X4L5"/>